<keyword evidence="2" id="KW-1185">Reference proteome</keyword>
<dbReference type="Proteomes" id="UP000625711">
    <property type="component" value="Unassembled WGS sequence"/>
</dbReference>
<dbReference type="AlphaFoldDB" id="A0A834HRT7"/>
<name>A0A834HRT7_RHYFE</name>
<sequence>MWTHKIWDLLDYHEEALDVIDDKLVKMDASAADADVKMIQYIKKIMDKQTAYEVWEALKQNLEASSKDQLFKICTVFLCLVGYKDKISQHTLQN</sequence>
<accession>A0A834HRT7</accession>
<comment type="caution">
    <text evidence="1">The sequence shown here is derived from an EMBL/GenBank/DDBJ whole genome shotgun (WGS) entry which is preliminary data.</text>
</comment>
<dbReference type="EMBL" id="JAACXV010014410">
    <property type="protein sequence ID" value="KAF7267542.1"/>
    <property type="molecule type" value="Genomic_DNA"/>
</dbReference>
<proteinExistence type="predicted"/>
<reference evidence="1" key="1">
    <citation type="submission" date="2020-08" db="EMBL/GenBank/DDBJ databases">
        <title>Genome sequencing and assembly of the red palm weevil Rhynchophorus ferrugineus.</title>
        <authorList>
            <person name="Dias G.B."/>
            <person name="Bergman C.M."/>
            <person name="Manee M."/>
        </authorList>
    </citation>
    <scope>NUCLEOTIDE SEQUENCE</scope>
    <source>
        <strain evidence="1">AA-2017</strain>
        <tissue evidence="1">Whole larva</tissue>
    </source>
</reference>
<evidence type="ECO:0000313" key="1">
    <source>
        <dbReference type="EMBL" id="KAF7267542.1"/>
    </source>
</evidence>
<dbReference type="OrthoDB" id="430476at2759"/>
<evidence type="ECO:0000313" key="2">
    <source>
        <dbReference type="Proteomes" id="UP000625711"/>
    </source>
</evidence>
<organism evidence="1 2">
    <name type="scientific">Rhynchophorus ferrugineus</name>
    <name type="common">Red palm weevil</name>
    <name type="synonym">Curculio ferrugineus</name>
    <dbReference type="NCBI Taxonomy" id="354439"/>
    <lineage>
        <taxon>Eukaryota</taxon>
        <taxon>Metazoa</taxon>
        <taxon>Ecdysozoa</taxon>
        <taxon>Arthropoda</taxon>
        <taxon>Hexapoda</taxon>
        <taxon>Insecta</taxon>
        <taxon>Pterygota</taxon>
        <taxon>Neoptera</taxon>
        <taxon>Endopterygota</taxon>
        <taxon>Coleoptera</taxon>
        <taxon>Polyphaga</taxon>
        <taxon>Cucujiformia</taxon>
        <taxon>Curculionidae</taxon>
        <taxon>Dryophthorinae</taxon>
        <taxon>Rhynchophorus</taxon>
    </lineage>
</organism>
<protein>
    <submittedName>
        <fullName evidence="1">Uncharacterized protein</fullName>
    </submittedName>
</protein>
<gene>
    <name evidence="1" type="ORF">GWI33_019248</name>
</gene>